<evidence type="ECO:0000313" key="2">
    <source>
        <dbReference type="EMBL" id="SSX20312.1"/>
    </source>
</evidence>
<gene>
    <name evidence="1" type="primary">CSON001058</name>
</gene>
<name>A0A336K7Z0_CULSO</name>
<dbReference type="VEuPathDB" id="VectorBase:CSON001058"/>
<accession>A0A336K7Z0</accession>
<proteinExistence type="predicted"/>
<protein>
    <submittedName>
        <fullName evidence="1">CSON001058 protein</fullName>
    </submittedName>
</protein>
<sequence>MDHLENQISDRFAVGLQMNWAKLNVMVKLIQLGRNDSVVDPFVERASVDVAVDATYFSVSSPFSPIRYETSFGSIQTDNSAGRFSKISVIGTPLSRAARSNTASIGSPVCVYV</sequence>
<dbReference type="EMBL" id="UFQT01000116">
    <property type="protein sequence ID" value="SSX20312.1"/>
    <property type="molecule type" value="Genomic_DNA"/>
</dbReference>
<evidence type="ECO:0000313" key="1">
    <source>
        <dbReference type="EMBL" id="SSW99932.1"/>
    </source>
</evidence>
<dbReference type="EMBL" id="UFQS01000116">
    <property type="protein sequence ID" value="SSW99932.1"/>
    <property type="molecule type" value="Genomic_DNA"/>
</dbReference>
<reference evidence="1" key="1">
    <citation type="submission" date="2018-04" db="EMBL/GenBank/DDBJ databases">
        <authorList>
            <person name="Go L.Y."/>
            <person name="Mitchell J.A."/>
        </authorList>
    </citation>
    <scope>NUCLEOTIDE SEQUENCE</scope>
    <source>
        <tissue evidence="1">Whole organism</tissue>
    </source>
</reference>
<organism evidence="1">
    <name type="scientific">Culicoides sonorensis</name>
    <name type="common">Biting midge</name>
    <dbReference type="NCBI Taxonomy" id="179676"/>
    <lineage>
        <taxon>Eukaryota</taxon>
        <taxon>Metazoa</taxon>
        <taxon>Ecdysozoa</taxon>
        <taxon>Arthropoda</taxon>
        <taxon>Hexapoda</taxon>
        <taxon>Insecta</taxon>
        <taxon>Pterygota</taxon>
        <taxon>Neoptera</taxon>
        <taxon>Endopterygota</taxon>
        <taxon>Diptera</taxon>
        <taxon>Nematocera</taxon>
        <taxon>Chironomoidea</taxon>
        <taxon>Ceratopogonidae</taxon>
        <taxon>Ceratopogoninae</taxon>
        <taxon>Culicoides</taxon>
        <taxon>Monoculicoides</taxon>
    </lineage>
</organism>
<dbReference type="AlphaFoldDB" id="A0A336K7Z0"/>
<reference evidence="2" key="2">
    <citation type="submission" date="2018-07" db="EMBL/GenBank/DDBJ databases">
        <authorList>
            <person name="Quirk P.G."/>
            <person name="Krulwich T.A."/>
        </authorList>
    </citation>
    <scope>NUCLEOTIDE SEQUENCE</scope>
</reference>